<evidence type="ECO:0000256" key="1">
    <source>
        <dbReference type="ARBA" id="ARBA00022801"/>
    </source>
</evidence>
<reference evidence="3 4" key="1">
    <citation type="submission" date="2017-02" db="EMBL/GenBank/DDBJ databases">
        <title>Complete genome sequence of Lactobacillus helveticus.</title>
        <authorList>
            <person name="Kim J.F."/>
            <person name="Chung Y."/>
            <person name="Kwak M."/>
        </authorList>
    </citation>
    <scope>NUCLEOTIDE SEQUENCE [LARGE SCALE GENOMIC DNA]</scope>
    <source>
        <strain evidence="3 4">LH5</strain>
    </source>
</reference>
<dbReference type="Proteomes" id="UP000267945">
    <property type="component" value="Chromosome"/>
</dbReference>
<organism evidence="3 4">
    <name type="scientific">Lactobacillus helveticus</name>
    <name type="common">Lactobacillus suntoryeus</name>
    <dbReference type="NCBI Taxonomy" id="1587"/>
    <lineage>
        <taxon>Bacteria</taxon>
        <taxon>Bacillati</taxon>
        <taxon>Bacillota</taxon>
        <taxon>Bacilli</taxon>
        <taxon>Lactobacillales</taxon>
        <taxon>Lactobacillaceae</taxon>
        <taxon>Lactobacillus</taxon>
    </lineage>
</organism>
<dbReference type="Gene3D" id="3.60.60.10">
    <property type="entry name" value="Penicillin V Acylase, Chain A"/>
    <property type="match status" value="1"/>
</dbReference>
<sequence>MCSSIIFSPKDHYFGRNLDLEITFGQQAIITPRDYVFKFRDMPEIDHHYAMVGIALNAGGYPLYFDAANKKGLGMGGLNYPDNAVY</sequence>
<accession>A0A3S8SB17</accession>
<dbReference type="EMBL" id="CP019581">
    <property type="protein sequence ID" value="AZK90884.1"/>
    <property type="molecule type" value="Genomic_DNA"/>
</dbReference>
<evidence type="ECO:0000259" key="2">
    <source>
        <dbReference type="Pfam" id="PF02275"/>
    </source>
</evidence>
<feature type="domain" description="Choloylglycine hydrolase/NAAA C-terminal" evidence="2">
    <location>
        <begin position="2"/>
        <end position="85"/>
    </location>
</feature>
<keyword evidence="1 3" id="KW-0378">Hydrolase</keyword>
<evidence type="ECO:0000313" key="4">
    <source>
        <dbReference type="Proteomes" id="UP000267945"/>
    </source>
</evidence>
<proteinExistence type="predicted"/>
<gene>
    <name evidence="3" type="primary">cbh_1</name>
    <name evidence="3" type="ORF">LH5_00624</name>
</gene>
<dbReference type="SUPFAM" id="SSF56235">
    <property type="entry name" value="N-terminal nucleophile aminohydrolases (Ntn hydrolases)"/>
    <property type="match status" value="1"/>
</dbReference>
<dbReference type="InterPro" id="IPR029055">
    <property type="entry name" value="Ntn_hydrolases_N"/>
</dbReference>
<dbReference type="InterPro" id="IPR029132">
    <property type="entry name" value="CBAH/NAAA_C"/>
</dbReference>
<dbReference type="AlphaFoldDB" id="A0A3S8SB17"/>
<name>A0A3S8SB17_LACHE</name>
<protein>
    <submittedName>
        <fullName evidence="3">Choloylglycine hydrolase</fullName>
        <ecNumber evidence="3">3.5.1.24</ecNumber>
    </submittedName>
</protein>
<dbReference type="GO" id="GO:0045302">
    <property type="term" value="F:choloylglycine hydrolase activity"/>
    <property type="evidence" value="ECO:0007669"/>
    <property type="project" value="UniProtKB-EC"/>
</dbReference>
<evidence type="ECO:0000313" key="3">
    <source>
        <dbReference type="EMBL" id="AZK90884.1"/>
    </source>
</evidence>
<dbReference type="Pfam" id="PF02275">
    <property type="entry name" value="CBAH"/>
    <property type="match status" value="1"/>
</dbReference>
<dbReference type="EC" id="3.5.1.24" evidence="3"/>